<evidence type="ECO:0000313" key="5">
    <source>
        <dbReference type="Proteomes" id="UP000037594"/>
    </source>
</evidence>
<dbReference type="OrthoDB" id="4743150at2"/>
<dbReference type="RefSeq" id="WP_019345743.1">
    <property type="nucleotide sequence ID" value="NZ_AGSZ01000307.1"/>
</dbReference>
<dbReference type="Proteomes" id="UP000193811">
    <property type="component" value="Unassembled WGS sequence"/>
</dbReference>
<dbReference type="AlphaFoldDB" id="A0A0J8UFF7"/>
<reference evidence="3 6" key="4">
    <citation type="submission" date="2016-06" db="EMBL/GenBank/DDBJ databases">
        <authorList>
            <person name="Kjaerup R.B."/>
            <person name="Dalgaard T.S."/>
            <person name="Juul-Madsen H.R."/>
        </authorList>
    </citation>
    <scope>NUCLEOTIDE SEQUENCE [LARGE SCALE GENOMIC DNA]</scope>
    <source>
        <strain evidence="3 6">ACS1953</strain>
    </source>
</reference>
<dbReference type="EMBL" id="CTEF01000002">
    <property type="protein sequence ID" value="CQD16763.1"/>
    <property type="molecule type" value="Genomic_DNA"/>
</dbReference>
<dbReference type="PATRIC" id="fig|451644.5.peg.916"/>
<reference evidence="2 5" key="2">
    <citation type="submission" date="2015-06" db="EMBL/GenBank/DDBJ databases">
        <title>Genome sequence of Mycobacterium conceptionense strain MLE.</title>
        <authorList>
            <person name="Greninger A.L."/>
            <person name="Cunningham G."/>
            <person name="Chiu C.Y."/>
            <person name="Miller S."/>
        </authorList>
    </citation>
    <scope>NUCLEOTIDE SEQUENCE [LARGE SCALE GENOMIC DNA]</scope>
    <source>
        <strain evidence="2 5">MLE</strain>
    </source>
</reference>
<evidence type="ECO:0000313" key="1">
    <source>
        <dbReference type="EMBL" id="CQD16763.1"/>
    </source>
</evidence>
<evidence type="ECO:0000313" key="4">
    <source>
        <dbReference type="EMBL" id="ORV24677.1"/>
    </source>
</evidence>
<dbReference type="Proteomes" id="UP000093779">
    <property type="component" value="Unassembled WGS sequence"/>
</dbReference>
<evidence type="ECO:0000313" key="8">
    <source>
        <dbReference type="Proteomes" id="UP000193811"/>
    </source>
</evidence>
<dbReference type="GeneID" id="44297916"/>
<protein>
    <submittedName>
        <fullName evidence="2">Uncharacterized protein</fullName>
    </submittedName>
</protein>
<reference evidence="4 8" key="3">
    <citation type="submission" date="2016-01" db="EMBL/GenBank/DDBJ databases">
        <title>The new phylogeny of the genus Mycobacterium.</title>
        <authorList>
            <person name="Tarcisio F."/>
            <person name="Conor M."/>
            <person name="Antonella G."/>
            <person name="Elisabetta G."/>
            <person name="Giulia F.S."/>
            <person name="Sara T."/>
            <person name="Anna F."/>
            <person name="Clotilde B."/>
            <person name="Roberto B."/>
            <person name="Veronica D.S."/>
            <person name="Fabio R."/>
            <person name="Monica P."/>
            <person name="Olivier J."/>
            <person name="Enrico T."/>
            <person name="Nicola S."/>
        </authorList>
    </citation>
    <scope>NUCLEOTIDE SEQUENCE [LARGE SCALE GENOMIC DNA]</scope>
    <source>
        <strain evidence="4 8">CCUG 50187</strain>
    </source>
</reference>
<dbReference type="EMBL" id="LZHX01000055">
    <property type="protein sequence ID" value="OBF20254.1"/>
    <property type="molecule type" value="Genomic_DNA"/>
</dbReference>
<dbReference type="EMBL" id="LFOD01000002">
    <property type="protein sequence ID" value="KMV19986.1"/>
    <property type="molecule type" value="Genomic_DNA"/>
</dbReference>
<evidence type="ECO:0000313" key="7">
    <source>
        <dbReference type="Proteomes" id="UP000182227"/>
    </source>
</evidence>
<organism evidence="2 5">
    <name type="scientific">Mycolicibacterium conceptionense</name>
    <dbReference type="NCBI Taxonomy" id="451644"/>
    <lineage>
        <taxon>Bacteria</taxon>
        <taxon>Bacillati</taxon>
        <taxon>Actinomycetota</taxon>
        <taxon>Actinomycetes</taxon>
        <taxon>Mycobacteriales</taxon>
        <taxon>Mycobacteriaceae</taxon>
        <taxon>Mycolicibacterium</taxon>
    </lineage>
</organism>
<evidence type="ECO:0000313" key="3">
    <source>
        <dbReference type="EMBL" id="OBF20254.1"/>
    </source>
</evidence>
<evidence type="ECO:0000313" key="6">
    <source>
        <dbReference type="Proteomes" id="UP000093779"/>
    </source>
</evidence>
<dbReference type="Proteomes" id="UP000182227">
    <property type="component" value="Unassembled WGS sequence"/>
</dbReference>
<evidence type="ECO:0000313" key="2">
    <source>
        <dbReference type="EMBL" id="KMV19986.1"/>
    </source>
</evidence>
<accession>A0A0J8UFF7</accession>
<gene>
    <name evidence="3" type="ORF">A5726_16115</name>
    <name evidence="2" type="ORF">ACT17_04540</name>
    <name evidence="4" type="ORF">AWB98_20820</name>
    <name evidence="1" type="ORF">BN970_03585</name>
</gene>
<name>A0A0J8UFF7_9MYCO</name>
<reference evidence="1 7" key="1">
    <citation type="submission" date="2015-03" db="EMBL/GenBank/DDBJ databases">
        <authorList>
            <person name="Murphy D."/>
        </authorList>
    </citation>
    <scope>NUCLEOTIDE SEQUENCE [LARGE SCALE GENOMIC DNA]</scope>
    <source>
        <strain evidence="1 7">D16</strain>
    </source>
</reference>
<keyword evidence="8" id="KW-1185">Reference proteome</keyword>
<sequence>MNAVTTSVLDFEVYLLVTMKYGMLNRKAVLEAKLAEHGLSFGDAERTHRRIAELLANEPTQFESLRALIGAETQSNEVLRFSGILWPDFDFTAEPSSTGAIQSAGYQRARGRVVVADSPTEQPPWSMDAADFGRHFGPVTVGHQSSLFDDTLPAHEGHQFDWRGKQYGAGFSWGLFLFASLMWT</sequence>
<dbReference type="Proteomes" id="UP000037594">
    <property type="component" value="Unassembled WGS sequence"/>
</dbReference>
<proteinExistence type="predicted"/>
<dbReference type="EMBL" id="LQOP01000020">
    <property type="protein sequence ID" value="ORV24677.1"/>
    <property type="molecule type" value="Genomic_DNA"/>
</dbReference>